<feature type="domain" description="PAS" evidence="8">
    <location>
        <begin position="12"/>
        <end position="78"/>
    </location>
</feature>
<dbReference type="Pfam" id="PF08448">
    <property type="entry name" value="PAS_4"/>
    <property type="match status" value="2"/>
</dbReference>
<evidence type="ECO:0000256" key="7">
    <source>
        <dbReference type="ARBA" id="ARBA00022840"/>
    </source>
</evidence>
<dbReference type="InterPro" id="IPR035965">
    <property type="entry name" value="PAS-like_dom_sf"/>
</dbReference>
<evidence type="ECO:0000256" key="4">
    <source>
        <dbReference type="ARBA" id="ARBA00022679"/>
    </source>
</evidence>
<keyword evidence="11" id="KW-1185">Reference proteome</keyword>
<dbReference type="Pfam" id="PF07536">
    <property type="entry name" value="HWE_HK"/>
    <property type="match status" value="1"/>
</dbReference>
<keyword evidence="3" id="KW-0597">Phosphoprotein</keyword>
<dbReference type="InterPro" id="IPR013656">
    <property type="entry name" value="PAS_4"/>
</dbReference>
<proteinExistence type="predicted"/>
<keyword evidence="5" id="KW-0547">Nucleotide-binding</keyword>
<keyword evidence="4" id="KW-0808">Transferase</keyword>
<dbReference type="InterPro" id="IPR036890">
    <property type="entry name" value="HATPase_C_sf"/>
</dbReference>
<protein>
    <recommendedName>
        <fullName evidence="2">histidine kinase</fullName>
        <ecNumber evidence="2">2.7.13.3</ecNumber>
    </recommendedName>
</protein>
<name>A0ABX7BP42_9CAUL</name>
<dbReference type="SUPFAM" id="SSF55785">
    <property type="entry name" value="PYP-like sensor domain (PAS domain)"/>
    <property type="match status" value="2"/>
</dbReference>
<dbReference type="Gene3D" id="3.30.450.20">
    <property type="entry name" value="PAS domain"/>
    <property type="match status" value="2"/>
</dbReference>
<dbReference type="EMBL" id="CP067977">
    <property type="protein sequence ID" value="QQQ19359.1"/>
    <property type="molecule type" value="Genomic_DNA"/>
</dbReference>
<evidence type="ECO:0000256" key="5">
    <source>
        <dbReference type="ARBA" id="ARBA00022741"/>
    </source>
</evidence>
<dbReference type="InterPro" id="IPR011102">
    <property type="entry name" value="Sig_transdc_His_kinase_HWE"/>
</dbReference>
<evidence type="ECO:0000256" key="3">
    <source>
        <dbReference type="ARBA" id="ARBA00022553"/>
    </source>
</evidence>
<dbReference type="InterPro" id="IPR000014">
    <property type="entry name" value="PAS"/>
</dbReference>
<evidence type="ECO:0000256" key="2">
    <source>
        <dbReference type="ARBA" id="ARBA00012438"/>
    </source>
</evidence>
<keyword evidence="6" id="KW-0418">Kinase</keyword>
<evidence type="ECO:0000256" key="1">
    <source>
        <dbReference type="ARBA" id="ARBA00000085"/>
    </source>
</evidence>
<evidence type="ECO:0000313" key="11">
    <source>
        <dbReference type="Proteomes" id="UP000595448"/>
    </source>
</evidence>
<dbReference type="PANTHER" id="PTHR41523:SF7">
    <property type="entry name" value="HISTIDINE KINASE"/>
    <property type="match status" value="1"/>
</dbReference>
<sequence>MKDLAKSGAVSADLATAFDASPNPYVLLTPDLRIAGMNDAYLEVTNSRREDIIDRPLFAAFDSGPGEEAPENVRQVKASLEKARDTRQRDHLALVRFSIPKKGPDGKVNFEDRYWSATHTPILDAEGKVAYLLQHTNDITELERLRRQHGLNDSETISALDAMIGGNVMRRAQLVQEDNRRLETERNRLIDLFMSAPGFVAILSGPEHVFDMHNAAYGHLIGRGSVVGKPIREALPDVDGQGYYELLDSVFATGEPIEGREAPVSFQTSADGPIQERFVNFAYQPIRDADGQVAGIFVQGHDVTDSVLAAQRQKLMIDELNHRVKNTLATVQSIAMQTARSHSNPASFAETFQARLMSLSHTHDLLTRSHWEGADLKDVLKHETEAHGCHRVLANGPHLALPPAAALSLGMIFHELATNAAKYGALSTTDGRVMVDWSVSEAPERRLNLVWREIGGPAVSPPVRRGFGSRLIERNVRHDLAGEVKLSYAAEGFEAELSVPLTKGQIS</sequence>
<dbReference type="PANTHER" id="PTHR41523">
    <property type="entry name" value="TWO-COMPONENT SYSTEM SENSOR PROTEIN"/>
    <property type="match status" value="1"/>
</dbReference>
<dbReference type="Gene3D" id="3.30.565.10">
    <property type="entry name" value="Histidine kinase-like ATPase, C-terminal domain"/>
    <property type="match status" value="1"/>
</dbReference>
<keyword evidence="7" id="KW-0067">ATP-binding</keyword>
<reference evidence="10 11" key="1">
    <citation type="submission" date="2021-01" db="EMBL/GenBank/DDBJ databases">
        <title>Brevundimonas vitis sp. nov., an bacterium isolated from grape (Vitis vinifera).</title>
        <authorList>
            <person name="Jiang L."/>
            <person name="Lee J."/>
        </authorList>
    </citation>
    <scope>NUCLEOTIDE SEQUENCE [LARGE SCALE GENOMIC DNA]</scope>
    <source>
        <strain evidence="10 11">GRTSA-9</strain>
    </source>
</reference>
<evidence type="ECO:0000259" key="8">
    <source>
        <dbReference type="SMART" id="SM00091"/>
    </source>
</evidence>
<dbReference type="SMART" id="SM00911">
    <property type="entry name" value="HWE_HK"/>
    <property type="match status" value="1"/>
</dbReference>
<evidence type="ECO:0000256" key="6">
    <source>
        <dbReference type="ARBA" id="ARBA00022777"/>
    </source>
</evidence>
<gene>
    <name evidence="10" type="ORF">JIP62_04460</name>
</gene>
<comment type="catalytic activity">
    <reaction evidence="1">
        <text>ATP + protein L-histidine = ADP + protein N-phospho-L-histidine.</text>
        <dbReference type="EC" id="2.7.13.3"/>
    </reaction>
</comment>
<feature type="domain" description="Signal transduction histidine kinase HWE region" evidence="9">
    <location>
        <begin position="319"/>
        <end position="398"/>
    </location>
</feature>
<evidence type="ECO:0000259" key="9">
    <source>
        <dbReference type="SMART" id="SM00911"/>
    </source>
</evidence>
<dbReference type="SMART" id="SM00091">
    <property type="entry name" value="PAS"/>
    <property type="match status" value="2"/>
</dbReference>
<feature type="domain" description="PAS" evidence="8">
    <location>
        <begin position="187"/>
        <end position="252"/>
    </location>
</feature>
<organism evidence="10 11">
    <name type="scientific">Brevundimonas vitisensis</name>
    <dbReference type="NCBI Taxonomy" id="2800818"/>
    <lineage>
        <taxon>Bacteria</taxon>
        <taxon>Pseudomonadati</taxon>
        <taxon>Pseudomonadota</taxon>
        <taxon>Alphaproteobacteria</taxon>
        <taxon>Caulobacterales</taxon>
        <taxon>Caulobacteraceae</taxon>
        <taxon>Brevundimonas</taxon>
    </lineage>
</organism>
<dbReference type="EC" id="2.7.13.3" evidence="2"/>
<dbReference type="Proteomes" id="UP000595448">
    <property type="component" value="Chromosome"/>
</dbReference>
<dbReference type="CDD" id="cd00130">
    <property type="entry name" value="PAS"/>
    <property type="match status" value="1"/>
</dbReference>
<accession>A0ABX7BP42</accession>
<evidence type="ECO:0000313" key="10">
    <source>
        <dbReference type="EMBL" id="QQQ19359.1"/>
    </source>
</evidence>